<keyword evidence="2" id="KW-1185">Reference proteome</keyword>
<dbReference type="STRING" id="1193051.LEP1GSC017_0101"/>
<accession>A0A4R8MQN4</accession>
<evidence type="ECO:0000313" key="2">
    <source>
        <dbReference type="Proteomes" id="UP000294684"/>
    </source>
</evidence>
<dbReference type="GeneID" id="79828471"/>
<dbReference type="EMBL" id="SORO01000002">
    <property type="protein sequence ID" value="TDY68682.1"/>
    <property type="molecule type" value="Genomic_DNA"/>
</dbReference>
<dbReference type="Proteomes" id="UP000294684">
    <property type="component" value="Unassembled WGS sequence"/>
</dbReference>
<evidence type="ECO:0008006" key="3">
    <source>
        <dbReference type="Google" id="ProtNLM"/>
    </source>
</evidence>
<dbReference type="RefSeq" id="WP_004788163.1">
    <property type="nucleotide sequence ID" value="NZ_SORO01000002.1"/>
</dbReference>
<comment type="caution">
    <text evidence="1">The sequence shown here is derived from an EMBL/GenBank/DDBJ whole genome shotgun (WGS) entry which is preliminary data.</text>
</comment>
<evidence type="ECO:0000313" key="1">
    <source>
        <dbReference type="EMBL" id="TDY68682.1"/>
    </source>
</evidence>
<gene>
    <name evidence="1" type="ORF">CLV96_3200</name>
</gene>
<name>A0A4R8MQN4_LEPME</name>
<dbReference type="AlphaFoldDB" id="A0A4R8MQN4"/>
<protein>
    <recommendedName>
        <fullName evidence="3">N-acetyltransferase domain-containing protein</fullName>
    </recommendedName>
</protein>
<proteinExistence type="predicted"/>
<sequence>MPSIRINKATREDDEELVQFTASFASEGSLKLALDRTPTFFDSLAKDGENPEVIIGRDLSSNQLVGVGYRIESDYLFQRKRLRFGYLAGLRLLKGYRSGIALARGYQKLKEIHEKSSCNGYFTTIQSENQNAIRILSSHRAGLPFYQFITRLTTFIWNPKAFNKKTKLRTVQINNINEYKSFLKKTERPAYLSPYLDDSFYENKQITRYFIKDGEKTISCFSIWNQNQTKRWRVIGYSRWIHFFRKFYNLYAQVRNLPILPNPGSTLNYLFLTQLCIAKEYENRLPEIFSQILLTSLKDFPFAYLCYTLSKEDPWYPFIKKIPSWKIESFAYFVYWNPSENLFAQKIDGFSIWEAGLL</sequence>
<reference evidence="1 2" key="1">
    <citation type="submission" date="2019-03" db="EMBL/GenBank/DDBJ databases">
        <title>Genomic Encyclopedia of Archaeal and Bacterial Type Strains, Phase II (KMG-II): from individual species to whole genera.</title>
        <authorList>
            <person name="Goeker M."/>
        </authorList>
    </citation>
    <scope>NUCLEOTIDE SEQUENCE [LARGE SCALE GENOMIC DNA]</scope>
    <source>
        <strain evidence="1 2">DSM 21537</strain>
    </source>
</reference>
<organism evidence="1 2">
    <name type="scientific">Leptospira meyeri</name>
    <dbReference type="NCBI Taxonomy" id="29508"/>
    <lineage>
        <taxon>Bacteria</taxon>
        <taxon>Pseudomonadati</taxon>
        <taxon>Spirochaetota</taxon>
        <taxon>Spirochaetia</taxon>
        <taxon>Leptospirales</taxon>
        <taxon>Leptospiraceae</taxon>
        <taxon>Leptospira</taxon>
    </lineage>
</organism>
<dbReference type="OrthoDB" id="335991at2"/>